<feature type="transmembrane region" description="Helical" evidence="6">
    <location>
        <begin position="296"/>
        <end position="318"/>
    </location>
</feature>
<comment type="subcellular location">
    <subcellularLocation>
        <location evidence="1">Cell membrane</location>
        <topology evidence="1">Multi-pass membrane protein</topology>
    </subcellularLocation>
</comment>
<dbReference type="RefSeq" id="WP_183199451.1">
    <property type="nucleotide sequence ID" value="NZ_JACIEK010000003.1"/>
</dbReference>
<name>A0A7W6EEI6_9HYPH</name>
<dbReference type="GO" id="GO:0005886">
    <property type="term" value="C:plasma membrane"/>
    <property type="evidence" value="ECO:0007669"/>
    <property type="project" value="UniProtKB-SubCell"/>
</dbReference>
<evidence type="ECO:0000313" key="7">
    <source>
        <dbReference type="EMBL" id="MBB3997902.1"/>
    </source>
</evidence>
<comment type="caution">
    <text evidence="7">The sequence shown here is derived from an EMBL/GenBank/DDBJ whole genome shotgun (WGS) entry which is preliminary data.</text>
</comment>
<keyword evidence="4 6" id="KW-1133">Transmembrane helix</keyword>
<accession>A0A7W6EEI6</accession>
<evidence type="ECO:0000256" key="3">
    <source>
        <dbReference type="ARBA" id="ARBA00022692"/>
    </source>
</evidence>
<feature type="transmembrane region" description="Helical" evidence="6">
    <location>
        <begin position="390"/>
        <end position="411"/>
    </location>
</feature>
<feature type="transmembrane region" description="Helical" evidence="6">
    <location>
        <begin position="45"/>
        <end position="66"/>
    </location>
</feature>
<organism evidence="7 8">
    <name type="scientific">Aureimonas pseudogalii</name>
    <dbReference type="NCBI Taxonomy" id="1744844"/>
    <lineage>
        <taxon>Bacteria</taxon>
        <taxon>Pseudomonadati</taxon>
        <taxon>Pseudomonadota</taxon>
        <taxon>Alphaproteobacteria</taxon>
        <taxon>Hyphomicrobiales</taxon>
        <taxon>Aurantimonadaceae</taxon>
        <taxon>Aureimonas</taxon>
    </lineage>
</organism>
<dbReference type="AlphaFoldDB" id="A0A7W6EEI6"/>
<evidence type="ECO:0000313" key="8">
    <source>
        <dbReference type="Proteomes" id="UP000542776"/>
    </source>
</evidence>
<feature type="transmembrane region" description="Helical" evidence="6">
    <location>
        <begin position="153"/>
        <end position="175"/>
    </location>
</feature>
<dbReference type="InterPro" id="IPR050833">
    <property type="entry name" value="Poly_Biosynth_Transport"/>
</dbReference>
<dbReference type="PANTHER" id="PTHR30250:SF11">
    <property type="entry name" value="O-ANTIGEN TRANSPORTER-RELATED"/>
    <property type="match status" value="1"/>
</dbReference>
<keyword evidence="8" id="KW-1185">Reference proteome</keyword>
<evidence type="ECO:0000256" key="4">
    <source>
        <dbReference type="ARBA" id="ARBA00022989"/>
    </source>
</evidence>
<protein>
    <submittedName>
        <fullName evidence="7">O-antigen/teichoic acid export membrane protein</fullName>
    </submittedName>
</protein>
<sequence>MLNQLRRVRSSALAKNTFFYAINFGSQILVQLGYFVLISRSLGPAGYGVFASVTAVALFVGVFVGWGSDRLLIQKVTVDHDAFPRQLGHALILNALTVVPLFAATLLAFHYLDTSGLSWTGLFLILLADIVFRKLTMISTFAFMAFDRAATQTCIDIGSQLFRLAAAALAFVLVPDLTLDIWAAFYVAGSALSAAAAFGWMLWKLGRPVWNFERNSLWMGFLFSLEFASVNGVKDLDKPVVVQVLGPELGGIYTAAFRIVDAASAPIRAFLYATYTRYFRAAKGSREASVAFGVRMVPYACLLSAAAALGIIVCAQFVPLVIGPEYESIVTPLRWLAIHPLMLGLMGVGADILRAIDRQGVRVVIMASSTIAIVPFCWIGATYGGLTGAVAARLLVQTSLVAASWLGVRYFRHS</sequence>
<dbReference type="InterPro" id="IPR002797">
    <property type="entry name" value="Polysacc_synth"/>
</dbReference>
<feature type="transmembrane region" description="Helical" evidence="6">
    <location>
        <begin position="181"/>
        <end position="203"/>
    </location>
</feature>
<keyword evidence="5 6" id="KW-0472">Membrane</keyword>
<feature type="transmembrane region" description="Helical" evidence="6">
    <location>
        <begin position="20"/>
        <end position="39"/>
    </location>
</feature>
<gene>
    <name evidence="7" type="ORF">GGR04_001740</name>
</gene>
<proteinExistence type="predicted"/>
<keyword evidence="2" id="KW-1003">Cell membrane</keyword>
<feature type="transmembrane region" description="Helical" evidence="6">
    <location>
        <begin position="363"/>
        <end position="384"/>
    </location>
</feature>
<dbReference type="Pfam" id="PF01943">
    <property type="entry name" value="Polysacc_synt"/>
    <property type="match status" value="1"/>
</dbReference>
<dbReference type="PANTHER" id="PTHR30250">
    <property type="entry name" value="PST FAMILY PREDICTED COLANIC ACID TRANSPORTER"/>
    <property type="match status" value="1"/>
</dbReference>
<feature type="transmembrane region" description="Helical" evidence="6">
    <location>
        <begin position="338"/>
        <end position="356"/>
    </location>
</feature>
<evidence type="ECO:0000256" key="6">
    <source>
        <dbReference type="SAM" id="Phobius"/>
    </source>
</evidence>
<evidence type="ECO:0000256" key="1">
    <source>
        <dbReference type="ARBA" id="ARBA00004651"/>
    </source>
</evidence>
<reference evidence="7 8" key="1">
    <citation type="submission" date="2020-08" db="EMBL/GenBank/DDBJ databases">
        <title>Genomic Encyclopedia of Type Strains, Phase IV (KMG-IV): sequencing the most valuable type-strain genomes for metagenomic binning, comparative biology and taxonomic classification.</title>
        <authorList>
            <person name="Goeker M."/>
        </authorList>
    </citation>
    <scope>NUCLEOTIDE SEQUENCE [LARGE SCALE GENOMIC DNA]</scope>
    <source>
        <strain evidence="7 8">DSM 102238</strain>
    </source>
</reference>
<feature type="transmembrane region" description="Helical" evidence="6">
    <location>
        <begin position="87"/>
        <end position="110"/>
    </location>
</feature>
<evidence type="ECO:0000256" key="5">
    <source>
        <dbReference type="ARBA" id="ARBA00023136"/>
    </source>
</evidence>
<dbReference type="EMBL" id="JACIEK010000003">
    <property type="protein sequence ID" value="MBB3997902.1"/>
    <property type="molecule type" value="Genomic_DNA"/>
</dbReference>
<evidence type="ECO:0000256" key="2">
    <source>
        <dbReference type="ARBA" id="ARBA00022475"/>
    </source>
</evidence>
<keyword evidence="3 6" id="KW-0812">Transmembrane</keyword>
<dbReference type="Proteomes" id="UP000542776">
    <property type="component" value="Unassembled WGS sequence"/>
</dbReference>